<comment type="caution">
    <text evidence="2">The sequence shown here is derived from an EMBL/GenBank/DDBJ whole genome shotgun (WGS) entry which is preliminary data.</text>
</comment>
<evidence type="ECO:0000313" key="3">
    <source>
        <dbReference type="Proteomes" id="UP001500013"/>
    </source>
</evidence>
<sequence length="59" mass="6260">MDTSSSPDLGTPDASDGGRGRPDVPPDEHPDVLFPDTLAPRAHEEGRPQADEGDHVARD</sequence>
<organism evidence="2 3">
    <name type="scientific">Terrabacter lapilli</name>
    <dbReference type="NCBI Taxonomy" id="436231"/>
    <lineage>
        <taxon>Bacteria</taxon>
        <taxon>Bacillati</taxon>
        <taxon>Actinomycetota</taxon>
        <taxon>Actinomycetes</taxon>
        <taxon>Micrococcales</taxon>
        <taxon>Intrasporangiaceae</taxon>
        <taxon>Terrabacter</taxon>
    </lineage>
</organism>
<feature type="compositionally biased region" description="Basic and acidic residues" evidence="1">
    <location>
        <begin position="16"/>
        <end position="31"/>
    </location>
</feature>
<proteinExistence type="predicted"/>
<reference evidence="2 3" key="1">
    <citation type="journal article" date="2019" name="Int. J. Syst. Evol. Microbiol.">
        <title>The Global Catalogue of Microorganisms (GCM) 10K type strain sequencing project: providing services to taxonomists for standard genome sequencing and annotation.</title>
        <authorList>
            <consortium name="The Broad Institute Genomics Platform"/>
            <consortium name="The Broad Institute Genome Sequencing Center for Infectious Disease"/>
            <person name="Wu L."/>
            <person name="Ma J."/>
        </authorList>
    </citation>
    <scope>NUCLEOTIDE SEQUENCE [LARGE SCALE GENOMIC DNA]</scope>
    <source>
        <strain evidence="2 3">JCM 15628</strain>
    </source>
</reference>
<feature type="region of interest" description="Disordered" evidence="1">
    <location>
        <begin position="1"/>
        <end position="59"/>
    </location>
</feature>
<evidence type="ECO:0000256" key="1">
    <source>
        <dbReference type="SAM" id="MobiDB-lite"/>
    </source>
</evidence>
<dbReference type="RefSeq" id="WP_344064541.1">
    <property type="nucleotide sequence ID" value="NZ_BAAAPU010000009.1"/>
</dbReference>
<feature type="compositionally biased region" description="Basic and acidic residues" evidence="1">
    <location>
        <begin position="41"/>
        <end position="59"/>
    </location>
</feature>
<dbReference type="EMBL" id="BAAAPU010000009">
    <property type="protein sequence ID" value="GAA1987480.1"/>
    <property type="molecule type" value="Genomic_DNA"/>
</dbReference>
<keyword evidence="3" id="KW-1185">Reference proteome</keyword>
<name>A0ABN2SIS6_9MICO</name>
<dbReference type="Proteomes" id="UP001500013">
    <property type="component" value="Unassembled WGS sequence"/>
</dbReference>
<gene>
    <name evidence="2" type="ORF">GCM10009817_31280</name>
</gene>
<protein>
    <submittedName>
        <fullName evidence="2">Uncharacterized protein</fullName>
    </submittedName>
</protein>
<evidence type="ECO:0000313" key="2">
    <source>
        <dbReference type="EMBL" id="GAA1987480.1"/>
    </source>
</evidence>
<accession>A0ABN2SIS6</accession>